<evidence type="ECO:0000313" key="1">
    <source>
        <dbReference type="EMBL" id="MBF6356500.1"/>
    </source>
</evidence>
<evidence type="ECO:0000313" key="2">
    <source>
        <dbReference type="Proteomes" id="UP000707731"/>
    </source>
</evidence>
<dbReference type="EMBL" id="JADLQN010000003">
    <property type="protein sequence ID" value="MBF6356500.1"/>
    <property type="molecule type" value="Genomic_DNA"/>
</dbReference>
<dbReference type="Gene3D" id="1.25.40.10">
    <property type="entry name" value="Tetratricopeptide repeat domain"/>
    <property type="match status" value="1"/>
</dbReference>
<accession>A0ABS0DDF2</accession>
<name>A0ABS0DDF2_9NOCA</name>
<dbReference type="RefSeq" id="WP_195003367.1">
    <property type="nucleotide sequence ID" value="NZ_JADLQN010000003.1"/>
</dbReference>
<evidence type="ECO:0008006" key="3">
    <source>
        <dbReference type="Google" id="ProtNLM"/>
    </source>
</evidence>
<organism evidence="1 2">
    <name type="scientific">Nocardia higoensis</name>
    <dbReference type="NCBI Taxonomy" id="228599"/>
    <lineage>
        <taxon>Bacteria</taxon>
        <taxon>Bacillati</taxon>
        <taxon>Actinomycetota</taxon>
        <taxon>Actinomycetes</taxon>
        <taxon>Mycobacteriales</taxon>
        <taxon>Nocardiaceae</taxon>
        <taxon>Nocardia</taxon>
    </lineage>
</organism>
<protein>
    <recommendedName>
        <fullName evidence="3">Transcriptional regulator</fullName>
    </recommendedName>
</protein>
<comment type="caution">
    <text evidence="1">The sequence shown here is derived from an EMBL/GenBank/DDBJ whole genome shotgun (WGS) entry which is preliminary data.</text>
</comment>
<sequence>MSCRAKDIGRPREAVLLAETALAGYPGSSPRVRAILALRTAEAYAVEGSASAARRALDAAFADLGDSAGETPDWAYWLDETHAHGQAGYSYLRLGSHRLARRHLHAAINNGGNGSREVALRYTLLATSYIREPDADLDHAIGFAERAADLLDNQIDSTRVAGHLGALVADLSPHRQRPAVRALADRVRALEASGHSRRSQQVPPSM</sequence>
<gene>
    <name evidence="1" type="ORF">IU449_18445</name>
</gene>
<proteinExistence type="predicted"/>
<keyword evidence="2" id="KW-1185">Reference proteome</keyword>
<dbReference type="InterPro" id="IPR011990">
    <property type="entry name" value="TPR-like_helical_dom_sf"/>
</dbReference>
<dbReference type="Proteomes" id="UP000707731">
    <property type="component" value="Unassembled WGS sequence"/>
</dbReference>
<reference evidence="1 2" key="1">
    <citation type="submission" date="2020-10" db="EMBL/GenBank/DDBJ databases">
        <title>Identification of Nocardia species via Next-generation sequencing and recognition of intraspecies genetic diversity.</title>
        <authorList>
            <person name="Li P."/>
            <person name="Li P."/>
            <person name="Lu B."/>
        </authorList>
    </citation>
    <scope>NUCLEOTIDE SEQUENCE [LARGE SCALE GENOMIC DNA]</scope>
    <source>
        <strain evidence="1 2">BJ06-0143</strain>
    </source>
</reference>